<organism evidence="2 3">
    <name type="scientific">Funiculus sociatus GB2-A5</name>
    <dbReference type="NCBI Taxonomy" id="2933946"/>
    <lineage>
        <taxon>Bacteria</taxon>
        <taxon>Bacillati</taxon>
        <taxon>Cyanobacteriota</taxon>
        <taxon>Cyanophyceae</taxon>
        <taxon>Coleofasciculales</taxon>
        <taxon>Coleofasciculaceae</taxon>
        <taxon>Funiculus</taxon>
    </lineage>
</organism>
<dbReference type="Proteomes" id="UP001442494">
    <property type="component" value="Unassembled WGS sequence"/>
</dbReference>
<dbReference type="RefSeq" id="WP_190418774.1">
    <property type="nucleotide sequence ID" value="NZ_JAMPKK010000027.1"/>
</dbReference>
<name>A0ABV0JQ60_9CYAN</name>
<dbReference type="EMBL" id="JAMPKK010000027">
    <property type="protein sequence ID" value="MEP0865523.1"/>
    <property type="molecule type" value="Genomic_DNA"/>
</dbReference>
<keyword evidence="1" id="KW-0175">Coiled coil</keyword>
<gene>
    <name evidence="2" type="ORF">NDI37_13710</name>
</gene>
<comment type="caution">
    <text evidence="2">The sequence shown here is derived from an EMBL/GenBank/DDBJ whole genome shotgun (WGS) entry which is preliminary data.</text>
</comment>
<keyword evidence="3" id="KW-1185">Reference proteome</keyword>
<evidence type="ECO:0000313" key="3">
    <source>
        <dbReference type="Proteomes" id="UP001442494"/>
    </source>
</evidence>
<proteinExistence type="predicted"/>
<evidence type="ECO:0000313" key="2">
    <source>
        <dbReference type="EMBL" id="MEP0865523.1"/>
    </source>
</evidence>
<reference evidence="2 3" key="1">
    <citation type="submission" date="2022-04" db="EMBL/GenBank/DDBJ databases">
        <title>Positive selection, recombination, and allopatry shape intraspecific diversity of widespread and dominant cyanobacteria.</title>
        <authorList>
            <person name="Wei J."/>
            <person name="Shu W."/>
            <person name="Hu C."/>
        </authorList>
    </citation>
    <scope>NUCLEOTIDE SEQUENCE [LARGE SCALE GENOMIC DNA]</scope>
    <source>
        <strain evidence="2 3">GB2-A5</strain>
    </source>
</reference>
<sequence length="338" mass="39054">MKLEDSTLGSKYTLHFPFWLSPNQQMPAQTYPVQKKLKCLTLTFGVPILNPEYKENFYVITVQGFDSKESAEEYFNHLWAGLVWMLLNRGIGFNITKDIQNSDGDVIVDVNLPAVYPSDKQPITIGALLGDFIFKIDFEQFYSPLLEGATVSKNSMFISDLSPELKLALELYNSCCYEQLLPKPKFLMLIIILETLANAYKKENSDKIRQLVNEWNQQIKQRIKELEANQEDYKQNKNHEKLEELKAVKSIEGRLKHLKDNSLLDRIKNLVIETLKVNEFESQKYKKTLNKLYGIRSTLVHEGKIKDGKSFLEDLQEAEHIVQAVLKAKFCSIVEIHN</sequence>
<evidence type="ECO:0000256" key="1">
    <source>
        <dbReference type="SAM" id="Coils"/>
    </source>
</evidence>
<accession>A0ABV0JQ60</accession>
<protein>
    <submittedName>
        <fullName evidence="2">HEPN domain-containing protein</fullName>
    </submittedName>
</protein>
<feature type="coiled-coil region" evidence="1">
    <location>
        <begin position="212"/>
        <end position="243"/>
    </location>
</feature>